<comment type="caution">
    <text evidence="2">The sequence shown here is derived from an EMBL/GenBank/DDBJ whole genome shotgun (WGS) entry which is preliminary data.</text>
</comment>
<dbReference type="RefSeq" id="WP_349119294.1">
    <property type="nucleotide sequence ID" value="NZ_JBBMFM010000240.1"/>
</dbReference>
<feature type="signal peptide" evidence="1">
    <location>
        <begin position="1"/>
        <end position="28"/>
    </location>
</feature>
<keyword evidence="1" id="KW-0732">Signal</keyword>
<proteinExistence type="predicted"/>
<reference evidence="2 3" key="1">
    <citation type="submission" date="2024-03" db="EMBL/GenBank/DDBJ databases">
        <title>Human intestinal bacterial collection.</title>
        <authorList>
            <person name="Pauvert C."/>
            <person name="Hitch T.C.A."/>
            <person name="Clavel T."/>
        </authorList>
    </citation>
    <scope>NUCLEOTIDE SEQUENCE [LARGE SCALE GENOMIC DNA]</scope>
    <source>
        <strain evidence="2 3">CLA-SR-H021</strain>
    </source>
</reference>
<accession>A0ABV1DIF0</accession>
<dbReference type="EMBL" id="JBBMFM010000240">
    <property type="protein sequence ID" value="MEQ2428939.1"/>
    <property type="molecule type" value="Genomic_DNA"/>
</dbReference>
<keyword evidence="3" id="KW-1185">Reference proteome</keyword>
<feature type="chain" id="PRO_5045846443" description="DUF4358 domain-containing protein" evidence="1">
    <location>
        <begin position="29"/>
        <end position="156"/>
    </location>
</feature>
<evidence type="ECO:0000313" key="3">
    <source>
        <dbReference type="Proteomes" id="UP001454086"/>
    </source>
</evidence>
<name>A0ABV1DIF0_9FIRM</name>
<sequence>MFSKKIRSIVSGVLAGILILSSPLAVLADTPGGSQGVTTPVPKPGGAGYTPSAGIFDDYGFRVTITTNQPMKDAGIQLLAENFTEDDIKNQRNEIQDIMRRRYWEPGDYGIKSNQARKGKFSFLAITIFGDISFQVRAVKDKPCFFKILDSSHFLG</sequence>
<evidence type="ECO:0008006" key="4">
    <source>
        <dbReference type="Google" id="ProtNLM"/>
    </source>
</evidence>
<dbReference type="Proteomes" id="UP001454086">
    <property type="component" value="Unassembled WGS sequence"/>
</dbReference>
<evidence type="ECO:0000256" key="1">
    <source>
        <dbReference type="SAM" id="SignalP"/>
    </source>
</evidence>
<gene>
    <name evidence="2" type="ORF">WMQ36_28650</name>
</gene>
<protein>
    <recommendedName>
        <fullName evidence="4">DUF4358 domain-containing protein</fullName>
    </recommendedName>
</protein>
<evidence type="ECO:0000313" key="2">
    <source>
        <dbReference type="EMBL" id="MEQ2428939.1"/>
    </source>
</evidence>
<organism evidence="2 3">
    <name type="scientific">Enterocloster hominis</name>
    <name type="common">ex Hitch et al. 2024</name>
    <dbReference type="NCBI Taxonomy" id="1917870"/>
    <lineage>
        <taxon>Bacteria</taxon>
        <taxon>Bacillati</taxon>
        <taxon>Bacillota</taxon>
        <taxon>Clostridia</taxon>
        <taxon>Lachnospirales</taxon>
        <taxon>Lachnospiraceae</taxon>
        <taxon>Enterocloster</taxon>
    </lineage>
</organism>